<gene>
    <name evidence="2" type="ORF">STAS_05238</name>
</gene>
<feature type="compositionally biased region" description="Basic and acidic residues" evidence="1">
    <location>
        <begin position="87"/>
        <end position="113"/>
    </location>
</feature>
<sequence length="211" mass="23833">MPRSKKKKVIFRKLNVDEFSSHVQDGKRLDMEDSEDDLQMTIAKLVAPPKGKDLVATKIHSKEDASKQPCYCQACKEIGHNSRKCHILPEEPKEKKTNTQDEKTKPSRDKDTTKAPMETKQPATKVTDIAPEISTNGQHTSKKNKEVMEENALEVASNRKSLHQEKAEGKKPLCVSDSDNDEVMELEHPAQPNVEEQPLQLATKKKKTSKH</sequence>
<feature type="non-terminal residue" evidence="2">
    <location>
        <position position="211"/>
    </location>
</feature>
<name>A0A5A7P9B1_STRAF</name>
<dbReference type="AlphaFoldDB" id="A0A5A7P9B1"/>
<comment type="caution">
    <text evidence="2">The sequence shown here is derived from an EMBL/GenBank/DDBJ whole genome shotgun (WGS) entry which is preliminary data.</text>
</comment>
<evidence type="ECO:0000313" key="2">
    <source>
        <dbReference type="EMBL" id="GER29379.1"/>
    </source>
</evidence>
<proteinExistence type="predicted"/>
<protein>
    <submittedName>
        <fullName evidence="2">Ankyrin repeat family protein</fullName>
    </submittedName>
</protein>
<evidence type="ECO:0000256" key="1">
    <source>
        <dbReference type="SAM" id="MobiDB-lite"/>
    </source>
</evidence>
<keyword evidence="3" id="KW-1185">Reference proteome</keyword>
<reference evidence="3" key="1">
    <citation type="journal article" date="2019" name="Curr. Biol.">
        <title>Genome Sequence of Striga asiatica Provides Insight into the Evolution of Plant Parasitism.</title>
        <authorList>
            <person name="Yoshida S."/>
            <person name="Kim S."/>
            <person name="Wafula E.K."/>
            <person name="Tanskanen J."/>
            <person name="Kim Y.M."/>
            <person name="Honaas L."/>
            <person name="Yang Z."/>
            <person name="Spallek T."/>
            <person name="Conn C.E."/>
            <person name="Ichihashi Y."/>
            <person name="Cheong K."/>
            <person name="Cui S."/>
            <person name="Der J.P."/>
            <person name="Gundlach H."/>
            <person name="Jiao Y."/>
            <person name="Hori C."/>
            <person name="Ishida J.K."/>
            <person name="Kasahara H."/>
            <person name="Kiba T."/>
            <person name="Kim M.S."/>
            <person name="Koo N."/>
            <person name="Laohavisit A."/>
            <person name="Lee Y.H."/>
            <person name="Lumba S."/>
            <person name="McCourt P."/>
            <person name="Mortimer J.C."/>
            <person name="Mutuku J.M."/>
            <person name="Nomura T."/>
            <person name="Sasaki-Sekimoto Y."/>
            <person name="Seto Y."/>
            <person name="Wang Y."/>
            <person name="Wakatake T."/>
            <person name="Sakakibara H."/>
            <person name="Demura T."/>
            <person name="Yamaguchi S."/>
            <person name="Yoneyama K."/>
            <person name="Manabe R.I."/>
            <person name="Nelson D.C."/>
            <person name="Schulman A.H."/>
            <person name="Timko M.P."/>
            <person name="dePamphilis C.W."/>
            <person name="Choi D."/>
            <person name="Shirasu K."/>
        </authorList>
    </citation>
    <scope>NUCLEOTIDE SEQUENCE [LARGE SCALE GENOMIC DNA]</scope>
    <source>
        <strain evidence="3">cv. UVA1</strain>
    </source>
</reference>
<dbReference type="Proteomes" id="UP000325081">
    <property type="component" value="Unassembled WGS sequence"/>
</dbReference>
<evidence type="ECO:0000313" key="3">
    <source>
        <dbReference type="Proteomes" id="UP000325081"/>
    </source>
</evidence>
<dbReference type="EMBL" id="BKCP01003780">
    <property type="protein sequence ID" value="GER29379.1"/>
    <property type="molecule type" value="Genomic_DNA"/>
</dbReference>
<accession>A0A5A7P9B1</accession>
<feature type="region of interest" description="Disordered" evidence="1">
    <location>
        <begin position="82"/>
        <end position="211"/>
    </location>
</feature>
<feature type="compositionally biased region" description="Basic and acidic residues" evidence="1">
    <location>
        <begin position="162"/>
        <end position="171"/>
    </location>
</feature>
<organism evidence="2 3">
    <name type="scientific">Striga asiatica</name>
    <name type="common">Asiatic witchweed</name>
    <name type="synonym">Buchnera asiatica</name>
    <dbReference type="NCBI Taxonomy" id="4170"/>
    <lineage>
        <taxon>Eukaryota</taxon>
        <taxon>Viridiplantae</taxon>
        <taxon>Streptophyta</taxon>
        <taxon>Embryophyta</taxon>
        <taxon>Tracheophyta</taxon>
        <taxon>Spermatophyta</taxon>
        <taxon>Magnoliopsida</taxon>
        <taxon>eudicotyledons</taxon>
        <taxon>Gunneridae</taxon>
        <taxon>Pentapetalae</taxon>
        <taxon>asterids</taxon>
        <taxon>lamiids</taxon>
        <taxon>Lamiales</taxon>
        <taxon>Orobanchaceae</taxon>
        <taxon>Buchnereae</taxon>
        <taxon>Striga</taxon>
    </lineage>
</organism>